<evidence type="ECO:0000259" key="6">
    <source>
        <dbReference type="Pfam" id="PF22754"/>
    </source>
</evidence>
<name>A0AAN9QLN5_CANGL</name>
<evidence type="ECO:0000313" key="7">
    <source>
        <dbReference type="EMBL" id="KAK7340022.1"/>
    </source>
</evidence>
<organism evidence="7 8">
    <name type="scientific">Canavalia gladiata</name>
    <name type="common">Sword bean</name>
    <name type="synonym">Dolichos gladiatus</name>
    <dbReference type="NCBI Taxonomy" id="3824"/>
    <lineage>
        <taxon>Eukaryota</taxon>
        <taxon>Viridiplantae</taxon>
        <taxon>Streptophyta</taxon>
        <taxon>Embryophyta</taxon>
        <taxon>Tracheophyta</taxon>
        <taxon>Spermatophyta</taxon>
        <taxon>Magnoliopsida</taxon>
        <taxon>eudicotyledons</taxon>
        <taxon>Gunneridae</taxon>
        <taxon>Pentapetalae</taxon>
        <taxon>rosids</taxon>
        <taxon>fabids</taxon>
        <taxon>Fabales</taxon>
        <taxon>Fabaceae</taxon>
        <taxon>Papilionoideae</taxon>
        <taxon>50 kb inversion clade</taxon>
        <taxon>NPAAA clade</taxon>
        <taxon>indigoferoid/millettioid clade</taxon>
        <taxon>Phaseoleae</taxon>
        <taxon>Canavalia</taxon>
    </lineage>
</organism>
<dbReference type="Proteomes" id="UP001367508">
    <property type="component" value="Unassembled WGS sequence"/>
</dbReference>
<dbReference type="GO" id="GO:0005634">
    <property type="term" value="C:nucleus"/>
    <property type="evidence" value="ECO:0007669"/>
    <property type="project" value="UniProtKB-SubCell"/>
</dbReference>
<dbReference type="GO" id="GO:0003700">
    <property type="term" value="F:DNA-binding transcription factor activity"/>
    <property type="evidence" value="ECO:0007669"/>
    <property type="project" value="TreeGrafter"/>
</dbReference>
<evidence type="ECO:0000256" key="5">
    <source>
        <dbReference type="SAM" id="Coils"/>
    </source>
</evidence>
<proteinExistence type="predicted"/>
<dbReference type="PANTHER" id="PTHR31945:SF45">
    <property type="entry name" value="EXPRESSED PROTEIN"/>
    <property type="match status" value="1"/>
</dbReference>
<accession>A0AAN9QLN5</accession>
<gene>
    <name evidence="7" type="ORF">VNO77_20714</name>
</gene>
<feature type="domain" description="Plant bHLH transcription factor ACT-like" evidence="6">
    <location>
        <begin position="69"/>
        <end position="149"/>
    </location>
</feature>
<evidence type="ECO:0000313" key="8">
    <source>
        <dbReference type="Proteomes" id="UP001367508"/>
    </source>
</evidence>
<protein>
    <recommendedName>
        <fullName evidence="6">Plant bHLH transcription factor ACT-like domain-containing protein</fullName>
    </recommendedName>
</protein>
<evidence type="ECO:0000256" key="4">
    <source>
        <dbReference type="ARBA" id="ARBA00023242"/>
    </source>
</evidence>
<dbReference type="InterPro" id="IPR036638">
    <property type="entry name" value="HLH_DNA-bd_sf"/>
</dbReference>
<dbReference type="GO" id="GO:0043565">
    <property type="term" value="F:sequence-specific DNA binding"/>
    <property type="evidence" value="ECO:0007669"/>
    <property type="project" value="TreeGrafter"/>
</dbReference>
<dbReference type="EMBL" id="JAYMYQ010000004">
    <property type="protein sequence ID" value="KAK7340022.1"/>
    <property type="molecule type" value="Genomic_DNA"/>
</dbReference>
<keyword evidence="4" id="KW-0539">Nucleus</keyword>
<reference evidence="7 8" key="1">
    <citation type="submission" date="2024-01" db="EMBL/GenBank/DDBJ databases">
        <title>The genomes of 5 underutilized Papilionoideae crops provide insights into root nodulation and disease resistanc.</title>
        <authorList>
            <person name="Jiang F."/>
        </authorList>
    </citation>
    <scope>NUCLEOTIDE SEQUENCE [LARGE SCALE GENOMIC DNA]</scope>
    <source>
        <strain evidence="7">LVBAO_FW01</strain>
        <tissue evidence="7">Leaves</tissue>
    </source>
</reference>
<feature type="coiled-coil region" evidence="5">
    <location>
        <begin position="33"/>
        <end position="60"/>
    </location>
</feature>
<comment type="subcellular location">
    <subcellularLocation>
        <location evidence="1">Nucleus</location>
    </subcellularLocation>
</comment>
<dbReference type="Pfam" id="PF22754">
    <property type="entry name" value="bHLH-TF_ACT-like_plant"/>
    <property type="match status" value="1"/>
</dbReference>
<keyword evidence="8" id="KW-1185">Reference proteome</keyword>
<dbReference type="GO" id="GO:0046983">
    <property type="term" value="F:protein dimerization activity"/>
    <property type="evidence" value="ECO:0007669"/>
    <property type="project" value="InterPro"/>
</dbReference>
<keyword evidence="3" id="KW-0804">Transcription</keyword>
<dbReference type="InterPro" id="IPR051358">
    <property type="entry name" value="TF_AMS/ICE1/BHLH6-like"/>
</dbReference>
<dbReference type="InterPro" id="IPR054502">
    <property type="entry name" value="bHLH-TF_ACT-like_plant"/>
</dbReference>
<evidence type="ECO:0000256" key="3">
    <source>
        <dbReference type="ARBA" id="ARBA00023163"/>
    </source>
</evidence>
<dbReference type="SUPFAM" id="SSF47459">
    <property type="entry name" value="HLH, helix-loop-helix DNA-binding domain"/>
    <property type="match status" value="1"/>
</dbReference>
<sequence>MASKGQRRAALEHTLQQLRDVTNSSALNTASIIVDASKYIEELKEKVEGLNSELGITESSITQIDELPMVTVKTLKKGFLINVILEKNFPGMLVSILEVFEELGLDVLDARVSCEDSFQLEAVGKESHMNDSVGVDAQVVKQAVLGAIKNTD</sequence>
<keyword evidence="5" id="KW-0175">Coiled coil</keyword>
<evidence type="ECO:0000256" key="2">
    <source>
        <dbReference type="ARBA" id="ARBA00023015"/>
    </source>
</evidence>
<comment type="caution">
    <text evidence="7">The sequence shown here is derived from an EMBL/GenBank/DDBJ whole genome shotgun (WGS) entry which is preliminary data.</text>
</comment>
<evidence type="ECO:0000256" key="1">
    <source>
        <dbReference type="ARBA" id="ARBA00004123"/>
    </source>
</evidence>
<keyword evidence="2" id="KW-0805">Transcription regulation</keyword>
<dbReference type="AlphaFoldDB" id="A0AAN9QLN5"/>
<dbReference type="PANTHER" id="PTHR31945">
    <property type="entry name" value="TRANSCRIPTION FACTOR SCREAM2-RELATED"/>
    <property type="match status" value="1"/>
</dbReference>